<dbReference type="GO" id="GO:0002161">
    <property type="term" value="F:aminoacyl-tRNA deacylase activity"/>
    <property type="evidence" value="ECO:0007669"/>
    <property type="project" value="InterPro"/>
</dbReference>
<name>A0A8B4BVF1_HEYCO</name>
<dbReference type="InterPro" id="IPR007214">
    <property type="entry name" value="YbaK/aa-tRNA-synth-assoc-dom"/>
</dbReference>
<dbReference type="PANTHER" id="PTHR30411">
    <property type="entry name" value="CYTOPLASMIC PROTEIN"/>
    <property type="match status" value="1"/>
</dbReference>
<sequence length="211" mass="23202">MKSTRKRKKVCVNKGSWPRPVQAGFFVLMENPPRNRYNDSNRPLEEVVNLAKIAKTNAMRLLDAQKIPYGMLSYEVKDGKIDGISVAAKIGKPPEAVYKTLVTQGHSGELYVFVIPVAAELDLKKAAKAAGEKKIEMIHVKDIQKYTGYIRGGCSPIGMKKHYVTFVDESAATLDEIVVSAGKIGTQITLSPQGLLEAAHARYAALTQETR</sequence>
<dbReference type="Proteomes" id="UP000184029">
    <property type="component" value="Unassembled WGS sequence"/>
</dbReference>
<dbReference type="InterPro" id="IPR004369">
    <property type="entry name" value="Prolyl-tRNA_editing_YbaK/EbsC"/>
</dbReference>
<dbReference type="AlphaFoldDB" id="A0A8B4BVF1"/>
<organism evidence="5 6">
    <name type="scientific">Heyndrickxia coagulans DSM 1 = ATCC 7050</name>
    <dbReference type="NCBI Taxonomy" id="1121088"/>
    <lineage>
        <taxon>Bacteria</taxon>
        <taxon>Bacillati</taxon>
        <taxon>Bacillota</taxon>
        <taxon>Bacilli</taxon>
        <taxon>Bacillales</taxon>
        <taxon>Bacillaceae</taxon>
        <taxon>Heyndrickxia</taxon>
    </lineage>
</organism>
<evidence type="ECO:0000313" key="5">
    <source>
        <dbReference type="EMBL" id="SHF46076.1"/>
    </source>
</evidence>
<gene>
    <name evidence="5" type="ORF">SAMN02745208_02059</name>
</gene>
<proteinExistence type="inferred from homology"/>
<evidence type="ECO:0000256" key="2">
    <source>
        <dbReference type="ARBA" id="ARBA00022917"/>
    </source>
</evidence>
<evidence type="ECO:0000313" key="6">
    <source>
        <dbReference type="Proteomes" id="UP000184029"/>
    </source>
</evidence>
<accession>A0A8B4BVF1</accession>
<dbReference type="SUPFAM" id="SSF55826">
    <property type="entry name" value="YbaK/ProRS associated domain"/>
    <property type="match status" value="1"/>
</dbReference>
<evidence type="ECO:0000256" key="3">
    <source>
        <dbReference type="ARBA" id="ARBA00023239"/>
    </source>
</evidence>
<dbReference type="InterPro" id="IPR036754">
    <property type="entry name" value="YbaK/aa-tRNA-synt-asso_dom_sf"/>
</dbReference>
<reference evidence="5 6" key="1">
    <citation type="submission" date="2016-11" db="EMBL/GenBank/DDBJ databases">
        <authorList>
            <person name="Varghese N."/>
            <person name="Submissions S."/>
        </authorList>
    </citation>
    <scope>NUCLEOTIDE SEQUENCE [LARGE SCALE GENOMIC DNA]</scope>
    <source>
        <strain evidence="5 6">DSM 1</strain>
    </source>
</reference>
<dbReference type="PANTHER" id="PTHR30411:SF0">
    <property type="entry name" value="CYS-TRNA(PRO)_CYS-TRNA(CYS) DEACYLASE YBAK"/>
    <property type="match status" value="1"/>
</dbReference>
<comment type="caution">
    <text evidence="5">The sequence shown here is derived from an EMBL/GenBank/DDBJ whole genome shotgun (WGS) entry which is preliminary data.</text>
</comment>
<dbReference type="GO" id="GO:0016829">
    <property type="term" value="F:lyase activity"/>
    <property type="evidence" value="ECO:0007669"/>
    <property type="project" value="UniProtKB-KW"/>
</dbReference>
<evidence type="ECO:0000259" key="4">
    <source>
        <dbReference type="Pfam" id="PF04073"/>
    </source>
</evidence>
<dbReference type="GO" id="GO:0006412">
    <property type="term" value="P:translation"/>
    <property type="evidence" value="ECO:0007669"/>
    <property type="project" value="UniProtKB-KW"/>
</dbReference>
<dbReference type="CDD" id="cd00002">
    <property type="entry name" value="YbaK_deacylase"/>
    <property type="match status" value="1"/>
</dbReference>
<keyword evidence="2" id="KW-0648">Protein biosynthesis</keyword>
<keyword evidence="3" id="KW-0456">Lyase</keyword>
<evidence type="ECO:0000256" key="1">
    <source>
        <dbReference type="ARBA" id="ARBA00009798"/>
    </source>
</evidence>
<dbReference type="Pfam" id="PF04073">
    <property type="entry name" value="tRNA_edit"/>
    <property type="match status" value="1"/>
</dbReference>
<dbReference type="EMBL" id="FQUB01000042">
    <property type="protein sequence ID" value="SHF46076.1"/>
    <property type="molecule type" value="Genomic_DNA"/>
</dbReference>
<feature type="domain" description="YbaK/aminoacyl-tRNA synthetase-associated" evidence="4">
    <location>
        <begin position="86"/>
        <end position="196"/>
    </location>
</feature>
<dbReference type="Gene3D" id="3.90.960.10">
    <property type="entry name" value="YbaK/aminoacyl-tRNA synthetase-associated domain"/>
    <property type="match status" value="1"/>
</dbReference>
<comment type="similarity">
    <text evidence="1">Belongs to the prolyl-tRNA editing family. YbaK/EbsC subfamily.</text>
</comment>
<dbReference type="NCBIfam" id="TIGR00011">
    <property type="entry name" value="YbaK_EbsC"/>
    <property type="match status" value="1"/>
</dbReference>
<protein>
    <submittedName>
        <fullName evidence="5">Cys-tRNA(Pro)/Cys-tRNA(Cys) deacylase</fullName>
    </submittedName>
</protein>